<dbReference type="STRING" id="333140.AWW68_04135"/>
<feature type="transmembrane region" description="Helical" evidence="1">
    <location>
        <begin position="206"/>
        <end position="230"/>
    </location>
</feature>
<dbReference type="RefSeq" id="WP_068216880.1">
    <property type="nucleotide sequence ID" value="NZ_LRPC01000001.1"/>
</dbReference>
<dbReference type="OrthoDB" id="9792992at2"/>
<dbReference type="Gene3D" id="3.30.565.10">
    <property type="entry name" value="Histidine kinase-like ATPase, C-terminal domain"/>
    <property type="match status" value="1"/>
</dbReference>
<dbReference type="GO" id="GO:0000155">
    <property type="term" value="F:phosphorelay sensor kinase activity"/>
    <property type="evidence" value="ECO:0007669"/>
    <property type="project" value="InterPro"/>
</dbReference>
<sequence>MSRIKVFRGIVLSIAILYVIKKALVDINSIYSQYAKRSFEFFQQSPELASKYWDILPVQLLTHDLILILIGVTFYHLVKKFEINKRLYLAYLIFLLPSALFGYLLAQYDQLINPYYFLKYPSPIITNQYSLFTHLVIRNSIEFVSLFFLVMAMYRIERTYIRNSSFLRELFELPKSSIFINFFLPIALLILITLESFAGNLQLQMYISWQVLLWSSFLCLLGLTLIVYLAKEIDKVKALSYWKVYELYLGICLTLIVFTLFRKVSFGDEFLTNINDWILYVFLIIGLIPLLSGFVGYKINQKLIVNRLESLNTQSELSNLKSQINPHFLFNSLNSLYGLALEESSPKTSTGIQKLSEMMRFMLRENVEDKTEISREFEYVENYIELQKLRVDGNEKVRLEYEIDTACEGKITPMLIIPFIENAFKHGVSAHHNSWIEIKLSCSKEAIHLNVKNSNHKKSKSTEEESGIGLENVRQRLTMLYPDKHLFQLFENEESFEANLKIELN</sequence>
<feature type="transmembrane region" description="Helical" evidence="1">
    <location>
        <begin position="136"/>
        <end position="156"/>
    </location>
</feature>
<accession>A0A150XGY8</accession>
<proteinExistence type="predicted"/>
<feature type="domain" description="Signal transduction histidine kinase internal region" evidence="2">
    <location>
        <begin position="316"/>
        <end position="392"/>
    </location>
</feature>
<evidence type="ECO:0000313" key="4">
    <source>
        <dbReference type="Proteomes" id="UP000075606"/>
    </source>
</evidence>
<feature type="transmembrane region" description="Helical" evidence="1">
    <location>
        <begin position="55"/>
        <end position="75"/>
    </location>
</feature>
<dbReference type="Pfam" id="PF06580">
    <property type="entry name" value="His_kinase"/>
    <property type="match status" value="1"/>
</dbReference>
<dbReference type="InterPro" id="IPR036890">
    <property type="entry name" value="HATPase_C_sf"/>
</dbReference>
<evidence type="ECO:0000259" key="2">
    <source>
        <dbReference type="Pfam" id="PF06580"/>
    </source>
</evidence>
<dbReference type="InterPro" id="IPR010559">
    <property type="entry name" value="Sig_transdc_His_kin_internal"/>
</dbReference>
<dbReference type="PANTHER" id="PTHR34220:SF7">
    <property type="entry name" value="SENSOR HISTIDINE KINASE YPDA"/>
    <property type="match status" value="1"/>
</dbReference>
<keyword evidence="4" id="KW-1185">Reference proteome</keyword>
<evidence type="ECO:0000256" key="1">
    <source>
        <dbReference type="SAM" id="Phobius"/>
    </source>
</evidence>
<dbReference type="EMBL" id="LRPC01000001">
    <property type="protein sequence ID" value="KYG77965.1"/>
    <property type="molecule type" value="Genomic_DNA"/>
</dbReference>
<feature type="transmembrane region" description="Helical" evidence="1">
    <location>
        <begin position="242"/>
        <end position="261"/>
    </location>
</feature>
<dbReference type="PANTHER" id="PTHR34220">
    <property type="entry name" value="SENSOR HISTIDINE KINASE YPDA"/>
    <property type="match status" value="1"/>
</dbReference>
<protein>
    <recommendedName>
        <fullName evidence="2">Signal transduction histidine kinase internal region domain-containing protein</fullName>
    </recommendedName>
</protein>
<dbReference type="GO" id="GO:0016020">
    <property type="term" value="C:membrane"/>
    <property type="evidence" value="ECO:0007669"/>
    <property type="project" value="InterPro"/>
</dbReference>
<feature type="transmembrane region" description="Helical" evidence="1">
    <location>
        <begin position="177"/>
        <end position="194"/>
    </location>
</feature>
<gene>
    <name evidence="3" type="ORF">AWW68_04135</name>
</gene>
<keyword evidence="1" id="KW-0472">Membrane</keyword>
<feature type="transmembrane region" description="Helical" evidence="1">
    <location>
        <begin position="87"/>
        <end position="106"/>
    </location>
</feature>
<evidence type="ECO:0000313" key="3">
    <source>
        <dbReference type="EMBL" id="KYG77965.1"/>
    </source>
</evidence>
<dbReference type="InterPro" id="IPR050640">
    <property type="entry name" value="Bact_2-comp_sensor_kinase"/>
</dbReference>
<reference evidence="3 4" key="1">
    <citation type="submission" date="2016-01" db="EMBL/GenBank/DDBJ databases">
        <title>Genome sequencing of Roseivirga spongicola UST030701-084.</title>
        <authorList>
            <person name="Selvaratnam C."/>
            <person name="Thevarajoo S."/>
            <person name="Goh K.M."/>
            <person name="Ee R."/>
            <person name="Chan K.-G."/>
            <person name="Chong C.S."/>
        </authorList>
    </citation>
    <scope>NUCLEOTIDE SEQUENCE [LARGE SCALE GENOMIC DNA]</scope>
    <source>
        <strain evidence="3 4">UST030701-084</strain>
    </source>
</reference>
<comment type="caution">
    <text evidence="3">The sequence shown here is derived from an EMBL/GenBank/DDBJ whole genome shotgun (WGS) entry which is preliminary data.</text>
</comment>
<keyword evidence="1" id="KW-0812">Transmembrane</keyword>
<keyword evidence="1" id="KW-1133">Transmembrane helix</keyword>
<dbReference type="SUPFAM" id="SSF55874">
    <property type="entry name" value="ATPase domain of HSP90 chaperone/DNA topoisomerase II/histidine kinase"/>
    <property type="match status" value="1"/>
</dbReference>
<name>A0A150XGY8_9BACT</name>
<dbReference type="AlphaFoldDB" id="A0A150XGY8"/>
<organism evidence="3 4">
    <name type="scientific">Roseivirga spongicola</name>
    <dbReference type="NCBI Taxonomy" id="333140"/>
    <lineage>
        <taxon>Bacteria</taxon>
        <taxon>Pseudomonadati</taxon>
        <taxon>Bacteroidota</taxon>
        <taxon>Cytophagia</taxon>
        <taxon>Cytophagales</taxon>
        <taxon>Roseivirgaceae</taxon>
        <taxon>Roseivirga</taxon>
    </lineage>
</organism>
<dbReference type="Proteomes" id="UP000075606">
    <property type="component" value="Unassembled WGS sequence"/>
</dbReference>
<feature type="transmembrane region" description="Helical" evidence="1">
    <location>
        <begin position="277"/>
        <end position="297"/>
    </location>
</feature>